<feature type="region of interest" description="Disordered" evidence="4">
    <location>
        <begin position="106"/>
        <end position="148"/>
    </location>
</feature>
<dbReference type="Pfam" id="PF02892">
    <property type="entry name" value="zf-BED"/>
    <property type="match status" value="1"/>
</dbReference>
<dbReference type="AlphaFoldDB" id="A0A8S2E9R2"/>
<evidence type="ECO:0000313" key="6">
    <source>
        <dbReference type="EMBL" id="CAF1088097.1"/>
    </source>
</evidence>
<feature type="compositionally biased region" description="Basic and acidic residues" evidence="4">
    <location>
        <begin position="52"/>
        <end position="65"/>
    </location>
</feature>
<dbReference type="Proteomes" id="UP000682733">
    <property type="component" value="Unassembled WGS sequence"/>
</dbReference>
<feature type="compositionally biased region" description="Polar residues" evidence="4">
    <location>
        <begin position="115"/>
        <end position="127"/>
    </location>
</feature>
<protein>
    <recommendedName>
        <fullName evidence="5">BED-type domain-containing protein</fullName>
    </recommendedName>
</protein>
<evidence type="ECO:0000313" key="8">
    <source>
        <dbReference type="Proteomes" id="UP000677228"/>
    </source>
</evidence>
<evidence type="ECO:0000256" key="1">
    <source>
        <dbReference type="ARBA" id="ARBA00022723"/>
    </source>
</evidence>
<dbReference type="GO" id="GO:0003677">
    <property type="term" value="F:DNA binding"/>
    <property type="evidence" value="ECO:0007669"/>
    <property type="project" value="InterPro"/>
</dbReference>
<dbReference type="EMBL" id="CAJOBA010009375">
    <property type="protein sequence ID" value="CAF3849857.1"/>
    <property type="molecule type" value="Genomic_DNA"/>
</dbReference>
<evidence type="ECO:0000259" key="5">
    <source>
        <dbReference type="Pfam" id="PF02892"/>
    </source>
</evidence>
<feature type="compositionally biased region" description="Low complexity" evidence="4">
    <location>
        <begin position="20"/>
        <end position="29"/>
    </location>
</feature>
<accession>A0A8S2E9R2</accession>
<dbReference type="SMART" id="SM00614">
    <property type="entry name" value="ZnF_BED"/>
    <property type="match status" value="1"/>
</dbReference>
<dbReference type="InterPro" id="IPR003656">
    <property type="entry name" value="Znf_BED"/>
</dbReference>
<dbReference type="Proteomes" id="UP000677228">
    <property type="component" value="Unassembled WGS sequence"/>
</dbReference>
<reference evidence="6" key="1">
    <citation type="submission" date="2021-02" db="EMBL/GenBank/DDBJ databases">
        <authorList>
            <person name="Nowell W R."/>
        </authorList>
    </citation>
    <scope>NUCLEOTIDE SEQUENCE</scope>
</reference>
<evidence type="ECO:0000313" key="7">
    <source>
        <dbReference type="EMBL" id="CAF3849857.1"/>
    </source>
</evidence>
<feature type="region of interest" description="Disordered" evidence="4">
    <location>
        <begin position="1"/>
        <end position="65"/>
    </location>
</feature>
<evidence type="ECO:0000256" key="3">
    <source>
        <dbReference type="ARBA" id="ARBA00022833"/>
    </source>
</evidence>
<evidence type="ECO:0000256" key="4">
    <source>
        <dbReference type="SAM" id="MobiDB-lite"/>
    </source>
</evidence>
<dbReference type="GO" id="GO:0008270">
    <property type="term" value="F:zinc ion binding"/>
    <property type="evidence" value="ECO:0007669"/>
    <property type="project" value="UniProtKB-KW"/>
</dbReference>
<keyword evidence="2" id="KW-0863">Zinc-finger</keyword>
<organism evidence="6 8">
    <name type="scientific">Didymodactylos carnosus</name>
    <dbReference type="NCBI Taxonomy" id="1234261"/>
    <lineage>
        <taxon>Eukaryota</taxon>
        <taxon>Metazoa</taxon>
        <taxon>Spiralia</taxon>
        <taxon>Gnathifera</taxon>
        <taxon>Rotifera</taxon>
        <taxon>Eurotatoria</taxon>
        <taxon>Bdelloidea</taxon>
        <taxon>Philodinida</taxon>
        <taxon>Philodinidae</taxon>
        <taxon>Didymodactylos</taxon>
    </lineage>
</organism>
<dbReference type="EMBL" id="CAJNOK010009359">
    <property type="protein sequence ID" value="CAF1088097.1"/>
    <property type="molecule type" value="Genomic_DNA"/>
</dbReference>
<feature type="domain" description="BED-type" evidence="5">
    <location>
        <begin position="152"/>
        <end position="196"/>
    </location>
</feature>
<proteinExistence type="predicted"/>
<gene>
    <name evidence="6" type="ORF">OVA965_LOCUS18677</name>
    <name evidence="7" type="ORF">TMI583_LOCUS18688</name>
</gene>
<sequence length="240" mass="27059">MKNFQSKISSIIMKHKNKSSVKSSPPVKNRATIRKSATIQKPRTVEKTPPVAEEKQRAVKTDVQKSIKAITPKPTIPSSSIRFDSPDSDDEINLFTYRNPIPESINKQSKKNIIPKNSDQLSSSTIAHDTDSETGKLQPNKSQVQKRRSDEWAYATRCTDRNYAKCNLCSSERPRIISTNGGSTTYLRSHLVTKHNKTDLVKPVTERKIKTNNLQLDLKQKYHELAVNAVIRDGTACNDL</sequence>
<keyword evidence="1" id="KW-0479">Metal-binding</keyword>
<keyword evidence="3" id="KW-0862">Zinc</keyword>
<evidence type="ECO:0000256" key="2">
    <source>
        <dbReference type="ARBA" id="ARBA00022771"/>
    </source>
</evidence>
<comment type="caution">
    <text evidence="6">The sequence shown here is derived from an EMBL/GenBank/DDBJ whole genome shotgun (WGS) entry which is preliminary data.</text>
</comment>
<name>A0A8S2E9R2_9BILA</name>